<accession>A0AAV2I6E2</accession>
<proteinExistence type="inferred from homology"/>
<evidence type="ECO:0000256" key="8">
    <source>
        <dbReference type="ARBA" id="ARBA00035534"/>
    </source>
</evidence>
<evidence type="ECO:0000256" key="5">
    <source>
        <dbReference type="ARBA" id="ARBA00023128"/>
    </source>
</evidence>
<dbReference type="Proteomes" id="UP001497497">
    <property type="component" value="Unassembled WGS sequence"/>
</dbReference>
<sequence length="265" mass="31063">MALRQWQIITSLCSFLRRNKNKEIILCVSSIRHFSSSNSCHHLRQLYSAVCVERHPIIGAEKNKLEQRFADLMAQLELEKSFLSDHEVRLIKEKQAALTENENKEETNKETETALDLEDKWEAELKLFTPAPRETEADYKNDRHSLERKLDKSLYLLVKQNIEGKDHWILPQTTWRNGETMRQTAERALSSICGDVKVTFLGNAPCAFAKFDPDKIFFFKAWYREGQVIPNKDFAKDYLWVTRTELSEYCFGGYHKQIKKFIPPL</sequence>
<dbReference type="InterPro" id="IPR015797">
    <property type="entry name" value="NUDIX_hydrolase-like_dom_sf"/>
</dbReference>
<dbReference type="Gene3D" id="3.90.79.10">
    <property type="entry name" value="Nucleoside Triphosphate Pyrophosphohydrolase"/>
    <property type="match status" value="1"/>
</dbReference>
<evidence type="ECO:0000313" key="10">
    <source>
        <dbReference type="EMBL" id="CAL1541776.1"/>
    </source>
</evidence>
<evidence type="ECO:0000313" key="11">
    <source>
        <dbReference type="Proteomes" id="UP001497497"/>
    </source>
</evidence>
<dbReference type="InterPro" id="IPR021757">
    <property type="entry name" value="Ribosomal_mL46_N"/>
</dbReference>
<dbReference type="InterPro" id="IPR033650">
    <property type="entry name" value="Ribosomal_mL46_NUDIX"/>
</dbReference>
<dbReference type="InterPro" id="IPR040008">
    <property type="entry name" value="Ribosomal_mL46"/>
</dbReference>
<gene>
    <name evidence="10" type="ORF">GSLYS_00015382001</name>
</gene>
<keyword evidence="3" id="KW-0809">Transit peptide</keyword>
<evidence type="ECO:0000256" key="6">
    <source>
        <dbReference type="ARBA" id="ARBA00023274"/>
    </source>
</evidence>
<organism evidence="10 11">
    <name type="scientific">Lymnaea stagnalis</name>
    <name type="common">Great pond snail</name>
    <name type="synonym">Helix stagnalis</name>
    <dbReference type="NCBI Taxonomy" id="6523"/>
    <lineage>
        <taxon>Eukaryota</taxon>
        <taxon>Metazoa</taxon>
        <taxon>Spiralia</taxon>
        <taxon>Lophotrochozoa</taxon>
        <taxon>Mollusca</taxon>
        <taxon>Gastropoda</taxon>
        <taxon>Heterobranchia</taxon>
        <taxon>Euthyneura</taxon>
        <taxon>Panpulmonata</taxon>
        <taxon>Hygrophila</taxon>
        <taxon>Lymnaeoidea</taxon>
        <taxon>Lymnaeidae</taxon>
        <taxon>Lymnaea</taxon>
    </lineage>
</organism>
<comment type="similarity">
    <text evidence="2">Belongs to the mitochondrion-specific ribosomal protein mL46 family.</text>
</comment>
<dbReference type="EMBL" id="CAXITT010000452">
    <property type="protein sequence ID" value="CAL1541776.1"/>
    <property type="molecule type" value="Genomic_DNA"/>
</dbReference>
<dbReference type="Pfam" id="PF11788">
    <property type="entry name" value="MRP-L46"/>
    <property type="match status" value="1"/>
</dbReference>
<dbReference type="PANTHER" id="PTHR13124">
    <property type="entry name" value="39S RIBOSOMAL PROTEIN L46, MITOCHONDRIAL PRECURSOR-RELATED"/>
    <property type="match status" value="1"/>
</dbReference>
<dbReference type="GO" id="GO:0003735">
    <property type="term" value="F:structural constituent of ribosome"/>
    <property type="evidence" value="ECO:0007669"/>
    <property type="project" value="InterPro"/>
</dbReference>
<comment type="caution">
    <text evidence="10">The sequence shown here is derived from an EMBL/GenBank/DDBJ whole genome shotgun (WGS) entry which is preliminary data.</text>
</comment>
<keyword evidence="5" id="KW-0496">Mitochondrion</keyword>
<feature type="domain" description="Large ribosomal subunit protein mL46 N-terminal" evidence="9">
    <location>
        <begin position="45"/>
        <end position="138"/>
    </location>
</feature>
<name>A0AAV2I6E2_LYMST</name>
<evidence type="ECO:0000256" key="7">
    <source>
        <dbReference type="ARBA" id="ARBA00035190"/>
    </source>
</evidence>
<dbReference type="PANTHER" id="PTHR13124:SF12">
    <property type="entry name" value="LARGE RIBOSOMAL SUBUNIT PROTEIN ML46"/>
    <property type="match status" value="1"/>
</dbReference>
<dbReference type="AlphaFoldDB" id="A0AAV2I6E2"/>
<evidence type="ECO:0000256" key="4">
    <source>
        <dbReference type="ARBA" id="ARBA00022980"/>
    </source>
</evidence>
<evidence type="ECO:0000259" key="9">
    <source>
        <dbReference type="Pfam" id="PF11788"/>
    </source>
</evidence>
<keyword evidence="6" id="KW-0687">Ribonucleoprotein</keyword>
<protein>
    <recommendedName>
        <fullName evidence="7">Large ribosomal subunit protein mL46</fullName>
    </recommendedName>
    <alternativeName>
        <fullName evidence="8">39S ribosomal protein L46, mitochondrial</fullName>
    </alternativeName>
</protein>
<dbReference type="CDD" id="cd04661">
    <property type="entry name" value="NUDIX_MRP_L46"/>
    <property type="match status" value="1"/>
</dbReference>
<keyword evidence="4" id="KW-0689">Ribosomal protein</keyword>
<dbReference type="SUPFAM" id="SSF55811">
    <property type="entry name" value="Nudix"/>
    <property type="match status" value="1"/>
</dbReference>
<comment type="subcellular location">
    <subcellularLocation>
        <location evidence="1">Mitochondrion</location>
    </subcellularLocation>
</comment>
<evidence type="ECO:0000256" key="1">
    <source>
        <dbReference type="ARBA" id="ARBA00004173"/>
    </source>
</evidence>
<reference evidence="10 11" key="1">
    <citation type="submission" date="2024-04" db="EMBL/GenBank/DDBJ databases">
        <authorList>
            <consortium name="Genoscope - CEA"/>
            <person name="William W."/>
        </authorList>
    </citation>
    <scope>NUCLEOTIDE SEQUENCE [LARGE SCALE GENOMIC DNA]</scope>
</reference>
<evidence type="ECO:0000256" key="2">
    <source>
        <dbReference type="ARBA" id="ARBA00009070"/>
    </source>
</evidence>
<dbReference type="GO" id="GO:0005762">
    <property type="term" value="C:mitochondrial large ribosomal subunit"/>
    <property type="evidence" value="ECO:0007669"/>
    <property type="project" value="TreeGrafter"/>
</dbReference>
<keyword evidence="11" id="KW-1185">Reference proteome</keyword>
<evidence type="ECO:0000256" key="3">
    <source>
        <dbReference type="ARBA" id="ARBA00022946"/>
    </source>
</evidence>